<comment type="caution">
    <text evidence="1">The sequence shown here is derived from an EMBL/GenBank/DDBJ whole genome shotgun (WGS) entry which is preliminary data.</text>
</comment>
<accession>A0ABX0A775</accession>
<keyword evidence="2" id="KW-1185">Reference proteome</keyword>
<evidence type="ECO:0000313" key="1">
    <source>
        <dbReference type="EMBL" id="NCU17894.1"/>
    </source>
</evidence>
<reference evidence="1 2" key="1">
    <citation type="submission" date="2020-01" db="EMBL/GenBank/DDBJ databases">
        <title>A novel Bacillus sp. from Pasinler.</title>
        <authorList>
            <person name="Adiguzel A."/>
            <person name="Ay H."/>
            <person name="Baltaci M.O."/>
        </authorList>
    </citation>
    <scope>NUCLEOTIDE SEQUENCE [LARGE SCALE GENOMIC DNA]</scope>
    <source>
        <strain evidence="1 2">P1</strain>
    </source>
</reference>
<name>A0ABX0A775_9BACI</name>
<protein>
    <recommendedName>
        <fullName evidence="3">DUF2802 domain-containing protein</fullName>
    </recommendedName>
</protein>
<organism evidence="1 2">
    <name type="scientific">Pallidibacillus pasinlerensis</name>
    <dbReference type="NCBI Taxonomy" id="2703818"/>
    <lineage>
        <taxon>Bacteria</taxon>
        <taxon>Bacillati</taxon>
        <taxon>Bacillota</taxon>
        <taxon>Bacilli</taxon>
        <taxon>Bacillales</taxon>
        <taxon>Bacillaceae</taxon>
        <taxon>Pallidibacillus</taxon>
    </lineage>
</organism>
<dbReference type="EMBL" id="JAACYS010000037">
    <property type="protein sequence ID" value="NCU17894.1"/>
    <property type="molecule type" value="Genomic_DNA"/>
</dbReference>
<gene>
    <name evidence="1" type="ORF">GW534_09135</name>
</gene>
<dbReference type="Proteomes" id="UP000743899">
    <property type="component" value="Unassembled WGS sequence"/>
</dbReference>
<evidence type="ECO:0008006" key="3">
    <source>
        <dbReference type="Google" id="ProtNLM"/>
    </source>
</evidence>
<evidence type="ECO:0000313" key="2">
    <source>
        <dbReference type="Proteomes" id="UP000743899"/>
    </source>
</evidence>
<dbReference type="RefSeq" id="WP_161920724.1">
    <property type="nucleotide sequence ID" value="NZ_JAACYS010000037.1"/>
</dbReference>
<sequence>MNILIIIMIIIAVLLIVASFVIPDYSKQVKEDIDQLSIQLYQETYQIKKRLKVLEEELLIPNNDISLNKQSSKKVNPIIVNQVHLLNEQGLSVDQIAKQSALTIEEVNEILEDDKGWDRNE</sequence>
<proteinExistence type="predicted"/>